<keyword evidence="4" id="KW-1185">Reference proteome</keyword>
<dbReference type="EMBL" id="DS113269">
    <property type="protein sequence ID" value="EAY14518.1"/>
    <property type="molecule type" value="Genomic_DNA"/>
</dbReference>
<dbReference type="Proteomes" id="UP000001542">
    <property type="component" value="Unassembled WGS sequence"/>
</dbReference>
<proteinExistence type="predicted"/>
<dbReference type="OrthoDB" id="600336at2759"/>
<dbReference type="SUPFAM" id="SSF48403">
    <property type="entry name" value="Ankyrin repeat"/>
    <property type="match status" value="1"/>
</dbReference>
<dbReference type="VEuPathDB" id="TrichDB:TVAG_044980"/>
<dbReference type="SMART" id="SM00248">
    <property type="entry name" value="ANK"/>
    <property type="match status" value="6"/>
</dbReference>
<feature type="repeat" description="ANK" evidence="1">
    <location>
        <begin position="324"/>
        <end position="356"/>
    </location>
</feature>
<evidence type="ECO:0000313" key="3">
    <source>
        <dbReference type="EMBL" id="EAY14518.1"/>
    </source>
</evidence>
<dbReference type="PANTHER" id="PTHR24182">
    <property type="entry name" value="ANKYRIN REPEAT AND SOCS BOX CONTAINING 4"/>
    <property type="match status" value="1"/>
</dbReference>
<dbReference type="Gene3D" id="1.25.40.20">
    <property type="entry name" value="Ankyrin repeat-containing domain"/>
    <property type="match status" value="1"/>
</dbReference>
<protein>
    <recommendedName>
        <fullName evidence="2">DUF3447 domain-containing protein</fullName>
    </recommendedName>
</protein>
<evidence type="ECO:0000256" key="1">
    <source>
        <dbReference type="PROSITE-ProRule" id="PRU00023"/>
    </source>
</evidence>
<dbReference type="AlphaFoldDB" id="A2DYI3"/>
<organism evidence="3 4">
    <name type="scientific">Trichomonas vaginalis (strain ATCC PRA-98 / G3)</name>
    <dbReference type="NCBI Taxonomy" id="412133"/>
    <lineage>
        <taxon>Eukaryota</taxon>
        <taxon>Metamonada</taxon>
        <taxon>Parabasalia</taxon>
        <taxon>Trichomonadida</taxon>
        <taxon>Trichomonadidae</taxon>
        <taxon>Trichomonas</taxon>
    </lineage>
</organism>
<dbReference type="VEuPathDB" id="TrichDB:TVAGG3_0321180"/>
<feature type="repeat" description="ANK" evidence="1">
    <location>
        <begin position="357"/>
        <end position="389"/>
    </location>
</feature>
<dbReference type="Pfam" id="PF12796">
    <property type="entry name" value="Ank_2"/>
    <property type="match status" value="1"/>
</dbReference>
<evidence type="ECO:0000259" key="2">
    <source>
        <dbReference type="Pfam" id="PF11929"/>
    </source>
</evidence>
<feature type="repeat" description="ANK" evidence="1">
    <location>
        <begin position="423"/>
        <end position="454"/>
    </location>
</feature>
<dbReference type="PANTHER" id="PTHR24182:SF13">
    <property type="entry name" value="LD18443P"/>
    <property type="match status" value="1"/>
</dbReference>
<gene>
    <name evidence="3" type="ORF">TVAG_388490</name>
</gene>
<dbReference type="InterPro" id="IPR002110">
    <property type="entry name" value="Ankyrin_rpt"/>
</dbReference>
<dbReference type="KEGG" id="tva:4772507"/>
<dbReference type="Pfam" id="PF11929">
    <property type="entry name" value="DUF3447"/>
    <property type="match status" value="1"/>
</dbReference>
<reference evidence="3" key="2">
    <citation type="journal article" date="2007" name="Science">
        <title>Draft genome sequence of the sexually transmitted pathogen Trichomonas vaginalis.</title>
        <authorList>
            <person name="Carlton J.M."/>
            <person name="Hirt R.P."/>
            <person name="Silva J.C."/>
            <person name="Delcher A.L."/>
            <person name="Schatz M."/>
            <person name="Zhao Q."/>
            <person name="Wortman J.R."/>
            <person name="Bidwell S.L."/>
            <person name="Alsmark U.C.M."/>
            <person name="Besteiro S."/>
            <person name="Sicheritz-Ponten T."/>
            <person name="Noel C.J."/>
            <person name="Dacks J.B."/>
            <person name="Foster P.G."/>
            <person name="Simillion C."/>
            <person name="Van de Peer Y."/>
            <person name="Miranda-Saavedra D."/>
            <person name="Barton G.J."/>
            <person name="Westrop G.D."/>
            <person name="Mueller S."/>
            <person name="Dessi D."/>
            <person name="Fiori P.L."/>
            <person name="Ren Q."/>
            <person name="Paulsen I."/>
            <person name="Zhang H."/>
            <person name="Bastida-Corcuera F.D."/>
            <person name="Simoes-Barbosa A."/>
            <person name="Brown M.T."/>
            <person name="Hayes R.D."/>
            <person name="Mukherjee M."/>
            <person name="Okumura C.Y."/>
            <person name="Schneider R."/>
            <person name="Smith A.J."/>
            <person name="Vanacova S."/>
            <person name="Villalvazo M."/>
            <person name="Haas B.J."/>
            <person name="Pertea M."/>
            <person name="Feldblyum T.V."/>
            <person name="Utterback T.R."/>
            <person name="Shu C.L."/>
            <person name="Osoegawa K."/>
            <person name="de Jong P.J."/>
            <person name="Hrdy I."/>
            <person name="Horvathova L."/>
            <person name="Zubacova Z."/>
            <person name="Dolezal P."/>
            <person name="Malik S.B."/>
            <person name="Logsdon J.M. Jr."/>
            <person name="Henze K."/>
            <person name="Gupta A."/>
            <person name="Wang C.C."/>
            <person name="Dunne R.L."/>
            <person name="Upcroft J.A."/>
            <person name="Upcroft P."/>
            <person name="White O."/>
            <person name="Salzberg S.L."/>
            <person name="Tang P."/>
            <person name="Chiu C.-H."/>
            <person name="Lee Y.-S."/>
            <person name="Embley T.M."/>
            <person name="Coombs G.H."/>
            <person name="Mottram J.C."/>
            <person name="Tachezy J."/>
            <person name="Fraser-Liggett C.M."/>
            <person name="Johnson P.J."/>
        </authorList>
    </citation>
    <scope>NUCLEOTIDE SEQUENCE [LARGE SCALE GENOMIC DNA]</scope>
    <source>
        <strain evidence="3">G3</strain>
    </source>
</reference>
<sequence length="454" mass="52892">MSEKDIPKKYNELRSIYKDYIDVYNLLYQLKTENEEELNSIYIMIKTELTESIKLLPQNIIRDISNMVPYNNRYTKSYLLLAKFISDEYHVTNVRYVEIAFNFLFYKEYGIKLDKSSDFEEIKSLNLDIHTENTIYRAIMNDDKETFISCTEREGFNRYQTLKSKLYPKSKEREELRSYIYSCSDRGYSLLELCCYHGAVDCFKFLRTKFKSEITQKCLQLSFLGRSKEIMSECLKHKKPDEECMKYAIISHNIDFVTFLMNEYKKKIDVYNCRVFKNLESFLVYYDQIHNYHRCIVHSAGFTIPSLLEYFISHGGFINKSDKYGETSLHYAARYNSKEIAERLLSRGANINKKDNSGKTALHIAAMVNSKEVAELLLSRGANINERDNSGKTALHIAASKNSKETLELLISCGANINEKANSGKSALRIAVWQNHKEIVEVLIAYGANINEKK</sequence>
<reference evidence="3" key="1">
    <citation type="submission" date="2006-10" db="EMBL/GenBank/DDBJ databases">
        <authorList>
            <person name="Amadeo P."/>
            <person name="Zhao Q."/>
            <person name="Wortman J."/>
            <person name="Fraser-Liggett C."/>
            <person name="Carlton J."/>
        </authorList>
    </citation>
    <scope>NUCLEOTIDE SEQUENCE</scope>
    <source>
        <strain evidence="3">G3</strain>
    </source>
</reference>
<dbReference type="InterPro" id="IPR036770">
    <property type="entry name" value="Ankyrin_rpt-contain_sf"/>
</dbReference>
<feature type="repeat" description="ANK" evidence="1">
    <location>
        <begin position="390"/>
        <end position="422"/>
    </location>
</feature>
<dbReference type="InParanoid" id="A2DYI3"/>
<dbReference type="eggNOG" id="KOG0504">
    <property type="taxonomic scope" value="Eukaryota"/>
</dbReference>
<dbReference type="PRINTS" id="PR01415">
    <property type="entry name" value="ANKYRIN"/>
</dbReference>
<dbReference type="STRING" id="5722.A2DYI3"/>
<accession>A2DYI3</accession>
<dbReference type="PROSITE" id="PS50088">
    <property type="entry name" value="ANK_REPEAT"/>
    <property type="match status" value="4"/>
</dbReference>
<dbReference type="InterPro" id="IPR020683">
    <property type="entry name" value="DUF3447"/>
</dbReference>
<evidence type="ECO:0000313" key="4">
    <source>
        <dbReference type="Proteomes" id="UP000001542"/>
    </source>
</evidence>
<dbReference type="RefSeq" id="XP_001326741.1">
    <property type="nucleotide sequence ID" value="XM_001326706.1"/>
</dbReference>
<dbReference type="Pfam" id="PF00023">
    <property type="entry name" value="Ank"/>
    <property type="match status" value="2"/>
</dbReference>
<keyword evidence="1" id="KW-0040">ANK repeat</keyword>
<feature type="domain" description="DUF3447" evidence="2">
    <location>
        <begin position="210"/>
        <end position="285"/>
    </location>
</feature>
<dbReference type="PROSITE" id="PS50297">
    <property type="entry name" value="ANK_REP_REGION"/>
    <property type="match status" value="4"/>
</dbReference>
<name>A2DYI3_TRIV3</name>